<dbReference type="GeneID" id="109278911"/>
<keyword evidence="2" id="KW-1185">Reference proteome</keyword>
<sequence length="225" mass="24723">MIIVRTAFMGEESQMAGGFSPRPISMSTGFAPSSHSLLLALSLPESTAVPGRAGWRLRMPRNLPFIQSETLLTESCIHDAQTEPRCIVLSALATWTPGASCLLETSGHWLWLTYLSEGCFLLSQELWTSSGLAHPTHFSSIRQTSTLPSSTRSTADQRSSVSTTFTEGLLGARPWGRHRRHDPRQDRLPPPAAFVLKQTVGGTVLDWLQSSSAQEQCDSVWPRAF</sequence>
<name>A0A9W2VYE9_PANPR</name>
<gene>
    <name evidence="3" type="primary">COMMD10</name>
</gene>
<dbReference type="RefSeq" id="XP_053763518.1">
    <property type="nucleotide sequence ID" value="XM_053907543.1"/>
</dbReference>
<evidence type="ECO:0000256" key="1">
    <source>
        <dbReference type="SAM" id="MobiDB-lite"/>
    </source>
</evidence>
<dbReference type="AlphaFoldDB" id="A0A9W2VYE9"/>
<proteinExistence type="predicted"/>
<dbReference type="Proteomes" id="UP001165780">
    <property type="component" value="Unplaced"/>
</dbReference>
<feature type="region of interest" description="Disordered" evidence="1">
    <location>
        <begin position="143"/>
        <end position="163"/>
    </location>
</feature>
<evidence type="ECO:0000313" key="3">
    <source>
        <dbReference type="RefSeq" id="XP_053763518.1"/>
    </source>
</evidence>
<dbReference type="CTD" id="51397"/>
<organism evidence="2 3">
    <name type="scientific">Panthera pardus</name>
    <name type="common">Leopard</name>
    <name type="synonym">Felis pardus</name>
    <dbReference type="NCBI Taxonomy" id="9691"/>
    <lineage>
        <taxon>Eukaryota</taxon>
        <taxon>Metazoa</taxon>
        <taxon>Chordata</taxon>
        <taxon>Craniata</taxon>
        <taxon>Vertebrata</taxon>
        <taxon>Euteleostomi</taxon>
        <taxon>Mammalia</taxon>
        <taxon>Eutheria</taxon>
        <taxon>Laurasiatheria</taxon>
        <taxon>Carnivora</taxon>
        <taxon>Feliformia</taxon>
        <taxon>Felidae</taxon>
        <taxon>Pantherinae</taxon>
        <taxon>Panthera</taxon>
    </lineage>
</organism>
<protein>
    <submittedName>
        <fullName evidence="3">COMM domain-containing protein 10 isoform X2</fullName>
    </submittedName>
</protein>
<accession>A0A9W2VYE9</accession>
<evidence type="ECO:0000313" key="2">
    <source>
        <dbReference type="Proteomes" id="UP001165780"/>
    </source>
</evidence>
<reference evidence="3" key="1">
    <citation type="submission" date="2025-08" db="UniProtKB">
        <authorList>
            <consortium name="RefSeq"/>
        </authorList>
    </citation>
    <scope>IDENTIFICATION</scope>
    <source>
        <tissue evidence="3">Whole blood</tissue>
    </source>
</reference>